<reference evidence="1" key="1">
    <citation type="submission" date="2021-08" db="EMBL/GenBank/DDBJ databases">
        <authorList>
            <person name="Stevens D.C."/>
        </authorList>
    </citation>
    <scope>NUCLEOTIDE SEQUENCE</scope>
    <source>
        <strain evidence="1">DSM 53165</strain>
    </source>
</reference>
<dbReference type="EMBL" id="JAIRAU010000043">
    <property type="protein sequence ID" value="MBZ5713673.1"/>
    <property type="molecule type" value="Genomic_DNA"/>
</dbReference>
<proteinExistence type="predicted"/>
<gene>
    <name evidence="1" type="ORF">K7C98_30965</name>
</gene>
<accession>A0ABS7TZN2</accession>
<protein>
    <submittedName>
        <fullName evidence="1">Uncharacterized protein</fullName>
    </submittedName>
</protein>
<comment type="caution">
    <text evidence="1">The sequence shown here is derived from an EMBL/GenBank/DDBJ whole genome shotgun (WGS) entry which is preliminary data.</text>
</comment>
<dbReference type="RefSeq" id="WP_224195406.1">
    <property type="nucleotide sequence ID" value="NZ_JAIRAU010000043.1"/>
</dbReference>
<name>A0ABS7TZN2_9BACT</name>
<sequence>MAPRPLESLDQFIARLRSAVAEGAQEVRFGGHHFSHAVVREDDRWRVRALVLDRARADAFLKERGYFMPENAEDLAEPGEPIVFEAPDLEGLVALLRTADWPMW</sequence>
<keyword evidence="2" id="KW-1185">Reference proteome</keyword>
<evidence type="ECO:0000313" key="1">
    <source>
        <dbReference type="EMBL" id="MBZ5713673.1"/>
    </source>
</evidence>
<dbReference type="Proteomes" id="UP001139031">
    <property type="component" value="Unassembled WGS sequence"/>
</dbReference>
<organism evidence="1 2">
    <name type="scientific">Nannocystis pusilla</name>
    <dbReference type="NCBI Taxonomy" id="889268"/>
    <lineage>
        <taxon>Bacteria</taxon>
        <taxon>Pseudomonadati</taxon>
        <taxon>Myxococcota</taxon>
        <taxon>Polyangia</taxon>
        <taxon>Nannocystales</taxon>
        <taxon>Nannocystaceae</taxon>
        <taxon>Nannocystis</taxon>
    </lineage>
</organism>
<evidence type="ECO:0000313" key="2">
    <source>
        <dbReference type="Proteomes" id="UP001139031"/>
    </source>
</evidence>